<reference evidence="9" key="1">
    <citation type="submission" date="2022-06" db="EMBL/GenBank/DDBJ databases">
        <authorList>
            <consortium name="SYNGENTA / RWTH Aachen University"/>
        </authorList>
    </citation>
    <scope>NUCLEOTIDE SEQUENCE</scope>
</reference>
<evidence type="ECO:0000259" key="8">
    <source>
        <dbReference type="SMART" id="SM00363"/>
    </source>
</evidence>
<gene>
    <name evidence="9" type="ORF">PPACK8108_LOCUS5063</name>
</gene>
<dbReference type="CDD" id="cd00165">
    <property type="entry name" value="S4"/>
    <property type="match status" value="1"/>
</dbReference>
<keyword evidence="10" id="KW-1185">Reference proteome</keyword>
<sequence length="417" mass="47582">MRKSKNPFNTKRVLPRMSWNPQNLFNMYQRTIGVDSKEINFSRSSKSVYWQRWRSKAITRAYHGDWIQETKFKRHYLPVSLLPLSKLSNHQSYKNRLFLNNTGKKNSNVKVPLSGLMFQEVERRLDVVVFRSCFADSIYEARRMVLHGAVKLNGLKCNAAWTRLHPGDLVTVNPRSIPMLNPGKTWPSNLGDPYVVGNKPKRKKISSATSSQDQKILEEEEEGLKQDSQAISASLEGSDKKNDGDLKETIPEADEDEPTVLTEAFSTSEKPNDQQLESSDSKLGDQNLTFTLPAYSSPFIFIPPYLEVSFRLCSTIFLRAPTSGLNYCEIPTPYDSDGEVMRLTWEWYTKQGLGRRIRGLRKEYDRIREMRVDPFEESHLRKNSVGGRVAVRGVYQGGKIGHAKLGSAEPRICPPSN</sequence>
<dbReference type="PANTHER" id="PTHR11831">
    <property type="entry name" value="30S 40S RIBOSOMAL PROTEIN"/>
    <property type="match status" value="1"/>
</dbReference>
<dbReference type="Gene3D" id="3.10.290.10">
    <property type="entry name" value="RNA-binding S4 domain"/>
    <property type="match status" value="1"/>
</dbReference>
<dbReference type="InterPro" id="IPR022801">
    <property type="entry name" value="Ribosomal_uS4"/>
</dbReference>
<dbReference type="InterPro" id="IPR018079">
    <property type="entry name" value="Ribosomal_uS4_CS"/>
</dbReference>
<dbReference type="PROSITE" id="PS00632">
    <property type="entry name" value="RIBOSOMAL_S4"/>
    <property type="match status" value="1"/>
</dbReference>
<protein>
    <recommendedName>
        <fullName evidence="8">RNA-binding S4 domain-containing protein</fullName>
    </recommendedName>
</protein>
<dbReference type="AlphaFoldDB" id="A0AAV0AN39"/>
<dbReference type="PROSITE" id="PS50889">
    <property type="entry name" value="S4"/>
    <property type="match status" value="1"/>
</dbReference>
<dbReference type="SUPFAM" id="SSF55174">
    <property type="entry name" value="Alpha-L RNA-binding motif"/>
    <property type="match status" value="1"/>
</dbReference>
<dbReference type="GO" id="GO:0019843">
    <property type="term" value="F:rRNA binding"/>
    <property type="evidence" value="ECO:0007669"/>
    <property type="project" value="UniProtKB-KW"/>
</dbReference>
<feature type="domain" description="RNA-binding S4" evidence="8">
    <location>
        <begin position="123"/>
        <end position="191"/>
    </location>
</feature>
<feature type="region of interest" description="Disordered" evidence="7">
    <location>
        <begin position="180"/>
        <end position="259"/>
    </location>
</feature>
<comment type="similarity">
    <text evidence="1">Belongs to the universal ribosomal protein uS4 family.</text>
</comment>
<evidence type="ECO:0000256" key="3">
    <source>
        <dbReference type="ARBA" id="ARBA00022884"/>
    </source>
</evidence>
<comment type="caution">
    <text evidence="9">The sequence shown here is derived from an EMBL/GenBank/DDBJ whole genome shotgun (WGS) entry which is preliminary data.</text>
</comment>
<evidence type="ECO:0000256" key="6">
    <source>
        <dbReference type="PROSITE-ProRule" id="PRU00182"/>
    </source>
</evidence>
<evidence type="ECO:0000256" key="7">
    <source>
        <dbReference type="SAM" id="MobiDB-lite"/>
    </source>
</evidence>
<dbReference type="Proteomes" id="UP001153365">
    <property type="component" value="Unassembled WGS sequence"/>
</dbReference>
<dbReference type="SMART" id="SM00363">
    <property type="entry name" value="S4"/>
    <property type="match status" value="1"/>
</dbReference>
<dbReference type="PANTHER" id="PTHR11831:SF4">
    <property type="entry name" value="SMALL RIBOSOMAL SUBUNIT PROTEIN US4M"/>
    <property type="match status" value="1"/>
</dbReference>
<accession>A0AAV0AN39</accession>
<keyword evidence="2 6" id="KW-0699">rRNA-binding</keyword>
<dbReference type="EMBL" id="CALTRL010000977">
    <property type="protein sequence ID" value="CAH7670366.1"/>
    <property type="molecule type" value="Genomic_DNA"/>
</dbReference>
<evidence type="ECO:0000313" key="10">
    <source>
        <dbReference type="Proteomes" id="UP001153365"/>
    </source>
</evidence>
<dbReference type="GO" id="GO:0042274">
    <property type="term" value="P:ribosomal small subunit biogenesis"/>
    <property type="evidence" value="ECO:0007669"/>
    <property type="project" value="TreeGrafter"/>
</dbReference>
<dbReference type="InterPro" id="IPR002942">
    <property type="entry name" value="S4_RNA-bd"/>
</dbReference>
<dbReference type="GO" id="GO:0003735">
    <property type="term" value="F:structural constituent of ribosome"/>
    <property type="evidence" value="ECO:0007669"/>
    <property type="project" value="TreeGrafter"/>
</dbReference>
<dbReference type="GO" id="GO:0005763">
    <property type="term" value="C:mitochondrial small ribosomal subunit"/>
    <property type="evidence" value="ECO:0007669"/>
    <property type="project" value="TreeGrafter"/>
</dbReference>
<evidence type="ECO:0000313" key="9">
    <source>
        <dbReference type="EMBL" id="CAH7670366.1"/>
    </source>
</evidence>
<proteinExistence type="inferred from homology"/>
<organism evidence="9 10">
    <name type="scientific">Phakopsora pachyrhizi</name>
    <name type="common">Asian soybean rust disease fungus</name>
    <dbReference type="NCBI Taxonomy" id="170000"/>
    <lineage>
        <taxon>Eukaryota</taxon>
        <taxon>Fungi</taxon>
        <taxon>Dikarya</taxon>
        <taxon>Basidiomycota</taxon>
        <taxon>Pucciniomycotina</taxon>
        <taxon>Pucciniomycetes</taxon>
        <taxon>Pucciniales</taxon>
        <taxon>Phakopsoraceae</taxon>
        <taxon>Phakopsora</taxon>
    </lineage>
</organism>
<keyword evidence="3 6" id="KW-0694">RNA-binding</keyword>
<evidence type="ECO:0000256" key="2">
    <source>
        <dbReference type="ARBA" id="ARBA00022730"/>
    </source>
</evidence>
<name>A0AAV0AN39_PHAPC</name>
<dbReference type="InterPro" id="IPR036986">
    <property type="entry name" value="S4_RNA-bd_sf"/>
</dbReference>
<evidence type="ECO:0000256" key="1">
    <source>
        <dbReference type="ARBA" id="ARBA00007465"/>
    </source>
</evidence>
<evidence type="ECO:0000256" key="5">
    <source>
        <dbReference type="ARBA" id="ARBA00023274"/>
    </source>
</evidence>
<keyword evidence="5" id="KW-0687">Ribonucleoprotein</keyword>
<keyword evidence="4" id="KW-0689">Ribosomal protein</keyword>
<evidence type="ECO:0000256" key="4">
    <source>
        <dbReference type="ARBA" id="ARBA00022980"/>
    </source>
</evidence>
<dbReference type="Pfam" id="PF01479">
    <property type="entry name" value="S4"/>
    <property type="match status" value="1"/>
</dbReference>
<feature type="compositionally biased region" description="Basic and acidic residues" evidence="7">
    <location>
        <begin position="237"/>
        <end position="250"/>
    </location>
</feature>